<keyword evidence="1" id="KW-0175">Coiled coil</keyword>
<gene>
    <name evidence="2" type="ORF">MCBB_0699</name>
</gene>
<reference evidence="2 3" key="1">
    <citation type="submission" date="2016-08" db="EMBL/GenBank/DDBJ databases">
        <authorList>
            <person name="Seilhamer J.J."/>
        </authorList>
    </citation>
    <scope>NUCLEOTIDE SEQUENCE [LARGE SCALE GENOMIC DNA]</scope>
    <source>
        <strain evidence="2">Buetzberg</strain>
    </source>
</reference>
<dbReference type="PANTHER" id="PTHR40707">
    <property type="entry name" value="POSSIBLE NUCLEASE OF RNASE H FOLD, RUVC/YQGF FAMILY"/>
    <property type="match status" value="1"/>
</dbReference>
<accession>A0A1D3L0T8</accession>
<evidence type="ECO:0000313" key="2">
    <source>
        <dbReference type="EMBL" id="SCG85272.1"/>
    </source>
</evidence>
<organism evidence="2 3">
    <name type="scientific">Methanobacterium congolense</name>
    <dbReference type="NCBI Taxonomy" id="118062"/>
    <lineage>
        <taxon>Archaea</taxon>
        <taxon>Methanobacteriati</taxon>
        <taxon>Methanobacteriota</taxon>
        <taxon>Methanomada group</taxon>
        <taxon>Methanobacteria</taxon>
        <taxon>Methanobacteriales</taxon>
        <taxon>Methanobacteriaceae</taxon>
        <taxon>Methanobacterium</taxon>
    </lineage>
</organism>
<dbReference type="InterPro" id="IPR007408">
    <property type="entry name" value="DUF460"/>
</dbReference>
<keyword evidence="3" id="KW-1185">Reference proteome</keyword>
<dbReference type="OrthoDB" id="15228at2157"/>
<dbReference type="EMBL" id="LT607756">
    <property type="protein sequence ID" value="SCG85272.1"/>
    <property type="molecule type" value="Genomic_DNA"/>
</dbReference>
<dbReference type="Proteomes" id="UP000094707">
    <property type="component" value="Chromosome I"/>
</dbReference>
<feature type="coiled-coil region" evidence="1">
    <location>
        <begin position="225"/>
        <end position="273"/>
    </location>
</feature>
<evidence type="ECO:0008006" key="4">
    <source>
        <dbReference type="Google" id="ProtNLM"/>
    </source>
</evidence>
<proteinExistence type="predicted"/>
<dbReference type="GeneID" id="30411553"/>
<dbReference type="PANTHER" id="PTHR40707:SF1">
    <property type="entry name" value="DUF460 DOMAIN-CONTAINING PROTEIN"/>
    <property type="match status" value="1"/>
</dbReference>
<name>A0A1D3L0T8_9EURY</name>
<evidence type="ECO:0000313" key="3">
    <source>
        <dbReference type="Proteomes" id="UP000094707"/>
    </source>
</evidence>
<dbReference type="PATRIC" id="fig|129848.4.peg.706"/>
<sequence length="473" mass="53631">MTGSDRFLKDEKTLDGQRGIIVGFDPGLTVGLAILDLEGKILFIGSFKEISRADVIKNIIKYGKTALIATDVYPPPKTVKKLASILNSRIHSPYQVMSVESKTELVDAYLKLKSSVDRSKVVPSHEISQNAHERDALAAAVKTYKDYQNKLLQIEKRAKSFNLPADAVDTVKIMVINDVPITKAIKQVLENIEAEKSRKLSTVEIGFERKVMDVPMSMEVSGTSEDSYESELEGYRETVSRLKKQIKSQKRAIKKLKAKNRSLESAITMKQSEVSKLQSKMDKMYHKYSTDVLLQKEVASKVKIIKNLQKKHSEERSRRKELEKNLKLIRGMESLEVSGNVVPVKIIESFTRDGINRACEYWKIKKGDVVFLMSSEGGGSQTASLLIDMGVKAVITKDKISHPAEEEFERNMVPILAAENLNLKVIDEFAVVESELLKEEIENWHKTMESRILDEDKKKLLKVIDEYRAKRKR</sequence>
<dbReference type="KEGG" id="mcub:MCBB_0699"/>
<protein>
    <recommendedName>
        <fullName evidence="4">DUF460 domain-containing protein</fullName>
    </recommendedName>
</protein>
<dbReference type="Pfam" id="PF04312">
    <property type="entry name" value="DUF460"/>
    <property type="match status" value="1"/>
</dbReference>
<dbReference type="AlphaFoldDB" id="A0A1D3L0T8"/>
<dbReference type="STRING" id="118062.MCBB_0699"/>
<evidence type="ECO:0000256" key="1">
    <source>
        <dbReference type="SAM" id="Coils"/>
    </source>
</evidence>
<dbReference type="RefSeq" id="WP_071906457.1">
    <property type="nucleotide sequence ID" value="NZ_LT607756.1"/>
</dbReference>